<dbReference type="InterPro" id="IPR008978">
    <property type="entry name" value="HSP20-like_chaperone"/>
</dbReference>
<dbReference type="OrthoDB" id="10031009at2759"/>
<dbReference type="EMBL" id="CAJNOJ010000004">
    <property type="protein sequence ID" value="CAF0743474.1"/>
    <property type="molecule type" value="Genomic_DNA"/>
</dbReference>
<organism evidence="2 3">
    <name type="scientific">Adineta ricciae</name>
    <name type="common">Rotifer</name>
    <dbReference type="NCBI Taxonomy" id="249248"/>
    <lineage>
        <taxon>Eukaryota</taxon>
        <taxon>Metazoa</taxon>
        <taxon>Spiralia</taxon>
        <taxon>Gnathifera</taxon>
        <taxon>Rotifera</taxon>
        <taxon>Eurotatoria</taxon>
        <taxon>Bdelloidea</taxon>
        <taxon>Adinetida</taxon>
        <taxon>Adinetidae</taxon>
        <taxon>Adineta</taxon>
    </lineage>
</organism>
<dbReference type="Gene3D" id="2.60.40.790">
    <property type="match status" value="1"/>
</dbReference>
<feature type="region of interest" description="Disordered" evidence="1">
    <location>
        <begin position="214"/>
        <end position="233"/>
    </location>
</feature>
<sequence length="583" mass="66797">MLVTSSQSSTQRPLGLSVEELFALDRQYRRVEQQQQQHLAQLQAQTRISSSNLNRLASRSLDLVASPPANSLTILPSLEIHGHGYNNRPYPPPTPSSSAALNYPRSHSIDHFRYISPPPPPPTVKHTYPQRSTLNDTGHQAHYQSKYKTYLQQPSTSLNNASLSGNGFVYEFPTSSSVDYSDNRGTCKLRRQHPIKRESSRRIVVRPVVHRRREPSLSSSCESLDEPRTHPHLPRIETDISSNQSVLTPSMVEDFSKPTSSLRQQLICNDLSSDEGEVNLYEMRVPIGKTYDTSDISVQLEGPKILIHCHTIEPTDKRGNYRKHELKTELYVPDVVDDETIVAYLTEEGELIVEGKYHQWAWKEIQKKRHIEQKESSHSTPSVNTKVTSTKHDGGALLSPFKSIVDWVSLEQKGLLTSSHTTSSNQPLSSSTAHRIEKLDNNRTIIHVGEPTSFQQAPDSRKVTDIINRFNTLYKNPLKDIWDGQYTFTNDSPPILIYHLRLSFETLMDEIRIQSDPKLNLLKIFIEQQEKDRLEEQISQNKVILRSTSRICRLPKDYKYDYTRLRVTFLKDSFIRIEIPTRN</sequence>
<comment type="caution">
    <text evidence="2">The sequence shown here is derived from an EMBL/GenBank/DDBJ whole genome shotgun (WGS) entry which is preliminary data.</text>
</comment>
<protein>
    <submittedName>
        <fullName evidence="2">Uncharacterized protein</fullName>
    </submittedName>
</protein>
<reference evidence="2" key="1">
    <citation type="submission" date="2021-02" db="EMBL/GenBank/DDBJ databases">
        <authorList>
            <person name="Nowell W R."/>
        </authorList>
    </citation>
    <scope>NUCLEOTIDE SEQUENCE</scope>
</reference>
<evidence type="ECO:0000313" key="3">
    <source>
        <dbReference type="Proteomes" id="UP000663852"/>
    </source>
</evidence>
<gene>
    <name evidence="2" type="ORF">EDS130_LOCUS1878</name>
</gene>
<evidence type="ECO:0000256" key="1">
    <source>
        <dbReference type="SAM" id="MobiDB-lite"/>
    </source>
</evidence>
<evidence type="ECO:0000313" key="2">
    <source>
        <dbReference type="EMBL" id="CAF0743474.1"/>
    </source>
</evidence>
<feature type="region of interest" description="Disordered" evidence="1">
    <location>
        <begin position="370"/>
        <end position="391"/>
    </location>
</feature>
<dbReference type="Proteomes" id="UP000663852">
    <property type="component" value="Unassembled WGS sequence"/>
</dbReference>
<proteinExistence type="predicted"/>
<name>A0A813P106_ADIRI</name>
<accession>A0A813P106</accession>
<dbReference type="AlphaFoldDB" id="A0A813P106"/>
<feature type="compositionally biased region" description="Polar residues" evidence="1">
    <location>
        <begin position="378"/>
        <end position="388"/>
    </location>
</feature>